<keyword evidence="2" id="KW-0732">Signal</keyword>
<keyword evidence="4" id="KW-1185">Reference proteome</keyword>
<dbReference type="InterPro" id="IPR007325">
    <property type="entry name" value="KFase/CYL"/>
</dbReference>
<gene>
    <name evidence="3" type="ORF">EB796_015807</name>
</gene>
<evidence type="ECO:0000313" key="4">
    <source>
        <dbReference type="Proteomes" id="UP000593567"/>
    </source>
</evidence>
<proteinExistence type="inferred from homology"/>
<dbReference type="Gene3D" id="3.50.30.50">
    <property type="entry name" value="Putative cyclase"/>
    <property type="match status" value="1"/>
</dbReference>
<protein>
    <submittedName>
        <fullName evidence="3">KynB</fullName>
    </submittedName>
</protein>
<comment type="similarity">
    <text evidence="1">Belongs to the Cyclase 1 superfamily.</text>
</comment>
<dbReference type="InterPro" id="IPR037175">
    <property type="entry name" value="KFase_sf"/>
</dbReference>
<comment type="caution">
    <text evidence="3">The sequence shown here is derived from an EMBL/GenBank/DDBJ whole genome shotgun (WGS) entry which is preliminary data.</text>
</comment>
<name>A0A7J7JHQ9_BUGNE</name>
<evidence type="ECO:0000313" key="3">
    <source>
        <dbReference type="EMBL" id="KAF6025882.1"/>
    </source>
</evidence>
<reference evidence="3" key="1">
    <citation type="submission" date="2020-06" db="EMBL/GenBank/DDBJ databases">
        <title>Draft genome of Bugula neritina, a colonial animal packing powerful symbionts and potential medicines.</title>
        <authorList>
            <person name="Rayko M."/>
        </authorList>
    </citation>
    <scope>NUCLEOTIDE SEQUENCE [LARGE SCALE GENOMIC DNA]</scope>
    <source>
        <strain evidence="3">Kwan_BN1</strain>
    </source>
</reference>
<dbReference type="AlphaFoldDB" id="A0A7J7JHQ9"/>
<dbReference type="GO" id="GO:0019441">
    <property type="term" value="P:L-tryptophan catabolic process to kynurenine"/>
    <property type="evidence" value="ECO:0007669"/>
    <property type="project" value="InterPro"/>
</dbReference>
<sequence>MDFTQISLALCLALLIASVECKQVLVDLSHSLNADNHRWPTNDKFELIVVANGTLDNGKWYASNNVRFSEHTGTHLDAPAHFASFDGVYSAATIPVERNLKTKCISHCRLVGPLSVINLKEKSDADRDYRVTADDIISYEKEFGKIPEGGIVIFDFGWSQYWNDFEGAFGSQSNDTTTFHFPGLGMDAAELLVDRGVYGVGIDTPSVDYGPSQDFPVHYYLHGRNIYHLENVGSMSALPKGGEGVTLVVGAMKIDGALGDQSVLLPCLMKKNRLYPRQLSQDTEYLC</sequence>
<dbReference type="SUPFAM" id="SSF102198">
    <property type="entry name" value="Putative cyclase"/>
    <property type="match status" value="1"/>
</dbReference>
<dbReference type="Proteomes" id="UP000593567">
    <property type="component" value="Unassembled WGS sequence"/>
</dbReference>
<dbReference type="Pfam" id="PF04199">
    <property type="entry name" value="Cyclase"/>
    <property type="match status" value="1"/>
</dbReference>
<dbReference type="GO" id="GO:0004061">
    <property type="term" value="F:arylformamidase activity"/>
    <property type="evidence" value="ECO:0007669"/>
    <property type="project" value="InterPro"/>
</dbReference>
<feature type="chain" id="PRO_5029693113" evidence="2">
    <location>
        <begin position="22"/>
        <end position="287"/>
    </location>
</feature>
<dbReference type="PANTHER" id="PTHR31118">
    <property type="entry name" value="CYCLASE-LIKE PROTEIN 2"/>
    <property type="match status" value="1"/>
</dbReference>
<feature type="signal peptide" evidence="2">
    <location>
        <begin position="1"/>
        <end position="21"/>
    </location>
</feature>
<dbReference type="EMBL" id="VXIV02002408">
    <property type="protein sequence ID" value="KAF6025882.1"/>
    <property type="molecule type" value="Genomic_DNA"/>
</dbReference>
<dbReference type="PANTHER" id="PTHR31118:SF12">
    <property type="entry name" value="CYCLASE-LIKE PROTEIN 2"/>
    <property type="match status" value="1"/>
</dbReference>
<organism evidence="3 4">
    <name type="scientific">Bugula neritina</name>
    <name type="common">Brown bryozoan</name>
    <name type="synonym">Sertularia neritina</name>
    <dbReference type="NCBI Taxonomy" id="10212"/>
    <lineage>
        <taxon>Eukaryota</taxon>
        <taxon>Metazoa</taxon>
        <taxon>Spiralia</taxon>
        <taxon>Lophotrochozoa</taxon>
        <taxon>Bryozoa</taxon>
        <taxon>Gymnolaemata</taxon>
        <taxon>Cheilostomatida</taxon>
        <taxon>Flustrina</taxon>
        <taxon>Buguloidea</taxon>
        <taxon>Bugulidae</taxon>
        <taxon>Bugula</taxon>
    </lineage>
</organism>
<evidence type="ECO:0000256" key="1">
    <source>
        <dbReference type="ARBA" id="ARBA00007865"/>
    </source>
</evidence>
<dbReference type="OrthoDB" id="7108654at2759"/>
<accession>A0A7J7JHQ9</accession>
<evidence type="ECO:0000256" key="2">
    <source>
        <dbReference type="SAM" id="SignalP"/>
    </source>
</evidence>